<dbReference type="AlphaFoldDB" id="A0A8U0IE90"/>
<organism evidence="3 4">
    <name type="scientific">Halorussus gelatinilyticus</name>
    <dbReference type="NCBI Taxonomy" id="2937524"/>
    <lineage>
        <taxon>Archaea</taxon>
        <taxon>Methanobacteriati</taxon>
        <taxon>Methanobacteriota</taxon>
        <taxon>Stenosarchaea group</taxon>
        <taxon>Halobacteria</taxon>
        <taxon>Halobacteriales</taxon>
        <taxon>Haladaptataceae</taxon>
        <taxon>Halorussus</taxon>
    </lineage>
</organism>
<dbReference type="KEGG" id="haxz:M0R88_10780"/>
<gene>
    <name evidence="3" type="ORF">M0R88_10780</name>
</gene>
<feature type="region of interest" description="Disordered" evidence="1">
    <location>
        <begin position="35"/>
        <end position="80"/>
    </location>
</feature>
<dbReference type="Pfam" id="PF24035">
    <property type="entry name" value="DUF7344"/>
    <property type="match status" value="1"/>
</dbReference>
<feature type="compositionally biased region" description="Basic and acidic residues" evidence="1">
    <location>
        <begin position="41"/>
        <end position="57"/>
    </location>
</feature>
<feature type="domain" description="DUF7344" evidence="2">
    <location>
        <begin position="20"/>
        <end position="119"/>
    </location>
</feature>
<dbReference type="Gene3D" id="1.10.10.10">
    <property type="entry name" value="Winged helix-like DNA-binding domain superfamily/Winged helix DNA-binding domain"/>
    <property type="match status" value="1"/>
</dbReference>
<reference evidence="3" key="1">
    <citation type="submission" date="2022-04" db="EMBL/GenBank/DDBJ databases">
        <title>Diverse halophilic archaea isolated from saline environments.</title>
        <authorList>
            <person name="Cui H.-L."/>
        </authorList>
    </citation>
    <scope>NUCLEOTIDE SEQUENCE</scope>
    <source>
        <strain evidence="3">XZYJT40</strain>
    </source>
</reference>
<protein>
    <recommendedName>
        <fullName evidence="2">DUF7344 domain-containing protein</fullName>
    </recommendedName>
</protein>
<accession>A0A8U0IE90</accession>
<evidence type="ECO:0000256" key="1">
    <source>
        <dbReference type="SAM" id="MobiDB-lite"/>
    </source>
</evidence>
<sequence>MTGDELDETDDDSISTDTAFGVLANVWRRRALSLLRGAPGDSDRDNTDRADPDRTDADPTTVERLADELTDGGNDAGDGRCELRGETARSVRIDLAHVHLPKLDDAGLVAYDHDSGRVRYRGDPTVEQLLDAAASMECAGPASG</sequence>
<evidence type="ECO:0000313" key="3">
    <source>
        <dbReference type="EMBL" id="UPV99010.1"/>
    </source>
</evidence>
<dbReference type="RefSeq" id="WP_248653514.1">
    <property type="nucleotide sequence ID" value="NZ_CP096658.1"/>
</dbReference>
<dbReference type="InterPro" id="IPR055768">
    <property type="entry name" value="DUF7344"/>
</dbReference>
<evidence type="ECO:0000259" key="2">
    <source>
        <dbReference type="Pfam" id="PF24035"/>
    </source>
</evidence>
<dbReference type="Proteomes" id="UP000830434">
    <property type="component" value="Chromosome"/>
</dbReference>
<name>A0A8U0IE90_9EURY</name>
<evidence type="ECO:0000313" key="4">
    <source>
        <dbReference type="Proteomes" id="UP000830434"/>
    </source>
</evidence>
<keyword evidence="4" id="KW-1185">Reference proteome</keyword>
<dbReference type="EMBL" id="CP096658">
    <property type="protein sequence ID" value="UPV99010.1"/>
    <property type="molecule type" value="Genomic_DNA"/>
</dbReference>
<dbReference type="GeneID" id="72190345"/>
<proteinExistence type="predicted"/>
<dbReference type="InterPro" id="IPR036388">
    <property type="entry name" value="WH-like_DNA-bd_sf"/>
</dbReference>